<dbReference type="GeneTree" id="ENSGT00390000012257"/>
<evidence type="ECO:0000256" key="1">
    <source>
        <dbReference type="ARBA" id="ARBA00004240"/>
    </source>
</evidence>
<evidence type="ECO:0000256" key="9">
    <source>
        <dbReference type="ARBA" id="ARBA00022942"/>
    </source>
</evidence>
<reference evidence="13 14" key="1">
    <citation type="journal article" date="2014" name="Nat. Genet.">
        <title>Whole-genome sequence of a flatfish provides insights into ZW sex chromosome evolution and adaptation to a benthic lifestyle.</title>
        <authorList>
            <person name="Chen S."/>
            <person name="Zhang G."/>
            <person name="Shao C."/>
            <person name="Huang Q."/>
            <person name="Liu G."/>
            <person name="Zhang P."/>
            <person name="Song W."/>
            <person name="An N."/>
            <person name="Chalopin D."/>
            <person name="Volff J.N."/>
            <person name="Hong Y."/>
            <person name="Li Q."/>
            <person name="Sha Z."/>
            <person name="Zhou H."/>
            <person name="Xie M."/>
            <person name="Yu Q."/>
            <person name="Liu Y."/>
            <person name="Xiang H."/>
            <person name="Wang N."/>
            <person name="Wu K."/>
            <person name="Yang C."/>
            <person name="Zhou Q."/>
            <person name="Liao X."/>
            <person name="Yang L."/>
            <person name="Hu Q."/>
            <person name="Zhang J."/>
            <person name="Meng L."/>
            <person name="Jin L."/>
            <person name="Tian Y."/>
            <person name="Lian J."/>
            <person name="Yang J."/>
            <person name="Miao G."/>
            <person name="Liu S."/>
            <person name="Liang Z."/>
            <person name="Yan F."/>
            <person name="Li Y."/>
            <person name="Sun B."/>
            <person name="Zhang H."/>
            <person name="Zhang J."/>
            <person name="Zhu Y."/>
            <person name="Du M."/>
            <person name="Zhao Y."/>
            <person name="Schartl M."/>
            <person name="Tang Q."/>
            <person name="Wang J."/>
        </authorList>
    </citation>
    <scope>NUCLEOTIDE SEQUENCE</scope>
</reference>
<dbReference type="STRING" id="244447.ENSCSEP00000009900"/>
<evidence type="ECO:0000256" key="3">
    <source>
        <dbReference type="ARBA" id="ARBA00006405"/>
    </source>
</evidence>
<dbReference type="Pfam" id="PF11566">
    <property type="entry name" value="PI31_Prot_N"/>
    <property type="match status" value="1"/>
</dbReference>
<proteinExistence type="inferred from homology"/>
<evidence type="ECO:0000256" key="6">
    <source>
        <dbReference type="ARBA" id="ARBA00022490"/>
    </source>
</evidence>
<dbReference type="Proteomes" id="UP000265120">
    <property type="component" value="Chromosome 4"/>
</dbReference>
<dbReference type="GO" id="GO:0070628">
    <property type="term" value="F:proteasome binding"/>
    <property type="evidence" value="ECO:0007669"/>
    <property type="project" value="InterPro"/>
</dbReference>
<evidence type="ECO:0000256" key="11">
    <source>
        <dbReference type="ARBA" id="ARBA00024805"/>
    </source>
</evidence>
<dbReference type="AlphaFoldDB" id="A0A3P8VBS1"/>
<keyword evidence="6" id="KW-0963">Cytoplasm</keyword>
<reference evidence="13" key="2">
    <citation type="submission" date="2025-08" db="UniProtKB">
        <authorList>
            <consortium name="Ensembl"/>
        </authorList>
    </citation>
    <scope>IDENTIFICATION</scope>
</reference>
<dbReference type="InParanoid" id="A0A3P8VBS1"/>
<sequence length="194" mass="21384">MAGLEALFTCSRDSISCPHDAMVCFVHWAITKSGFQCVGYGDEPSSTDKKSDLLPPDWSSNKELYCLRYQARGGDQQLLLKAVAIDSALIFNLMNLSTHQLSDLTADVNQHVNADQLHVFDNVYKDVSSLSTEVETQLLLIHSTPTGQRWECRSQREGRGRHTSICTSCRCCHTQLCGAPHGSPGHSLLAKCSL</sequence>
<protein>
    <recommendedName>
        <fullName evidence="4">Proteasome inhibitor PI31 subunit</fullName>
    </recommendedName>
</protein>
<comment type="subcellular location">
    <subcellularLocation>
        <location evidence="2">Cytoplasm</location>
    </subcellularLocation>
    <subcellularLocation>
        <location evidence="1">Endoplasmic reticulum</location>
    </subcellularLocation>
</comment>
<comment type="similarity">
    <text evidence="3">Belongs to the proteasome inhibitor PI31 family.</text>
</comment>
<dbReference type="GO" id="GO:0004866">
    <property type="term" value="F:endopeptidase inhibitor activity"/>
    <property type="evidence" value="ECO:0007669"/>
    <property type="project" value="InterPro"/>
</dbReference>
<evidence type="ECO:0000259" key="12">
    <source>
        <dbReference type="Pfam" id="PF11566"/>
    </source>
</evidence>
<name>A0A3P8VBS1_CYNSE</name>
<keyword evidence="7" id="KW-0597">Phosphoprotein</keyword>
<dbReference type="Gene3D" id="3.40.1000.30">
    <property type="match status" value="1"/>
</dbReference>
<keyword evidence="10" id="KW-0007">Acetylation</keyword>
<dbReference type="InterPro" id="IPR021625">
    <property type="entry name" value="PI31_Prot_N"/>
</dbReference>
<dbReference type="Ensembl" id="ENSCSET00000010014.1">
    <property type="protein sequence ID" value="ENSCSEP00000009900.1"/>
    <property type="gene ID" value="ENSCSEG00000006352.1"/>
</dbReference>
<keyword evidence="8" id="KW-0256">Endoplasmic reticulum</keyword>
<dbReference type="GO" id="GO:0005783">
    <property type="term" value="C:endoplasmic reticulum"/>
    <property type="evidence" value="ECO:0007669"/>
    <property type="project" value="UniProtKB-SubCell"/>
</dbReference>
<keyword evidence="14" id="KW-1185">Reference proteome</keyword>
<dbReference type="GO" id="GO:0043161">
    <property type="term" value="P:proteasome-mediated ubiquitin-dependent protein catabolic process"/>
    <property type="evidence" value="ECO:0007669"/>
    <property type="project" value="InterPro"/>
</dbReference>
<dbReference type="FunFam" id="3.40.1000.30:FF:000002">
    <property type="entry name" value="Proteasome inhibitor PI31 subunit"/>
    <property type="match status" value="1"/>
</dbReference>
<feature type="domain" description="PI31 proteasome regulator N-terminal" evidence="12">
    <location>
        <begin position="13"/>
        <end position="138"/>
    </location>
</feature>
<evidence type="ECO:0000313" key="14">
    <source>
        <dbReference type="Proteomes" id="UP000265120"/>
    </source>
</evidence>
<organism evidence="13 14">
    <name type="scientific">Cynoglossus semilaevis</name>
    <name type="common">Tongue sole</name>
    <dbReference type="NCBI Taxonomy" id="244447"/>
    <lineage>
        <taxon>Eukaryota</taxon>
        <taxon>Metazoa</taxon>
        <taxon>Chordata</taxon>
        <taxon>Craniata</taxon>
        <taxon>Vertebrata</taxon>
        <taxon>Euteleostomi</taxon>
        <taxon>Actinopterygii</taxon>
        <taxon>Neopterygii</taxon>
        <taxon>Teleostei</taxon>
        <taxon>Neoteleostei</taxon>
        <taxon>Acanthomorphata</taxon>
        <taxon>Carangaria</taxon>
        <taxon>Pleuronectiformes</taxon>
        <taxon>Pleuronectoidei</taxon>
        <taxon>Cynoglossidae</taxon>
        <taxon>Cynoglossinae</taxon>
        <taxon>Cynoglossus</taxon>
    </lineage>
</organism>
<dbReference type="GO" id="GO:0000502">
    <property type="term" value="C:proteasome complex"/>
    <property type="evidence" value="ECO:0007669"/>
    <property type="project" value="UniProtKB-KW"/>
</dbReference>
<evidence type="ECO:0000256" key="10">
    <source>
        <dbReference type="ARBA" id="ARBA00022990"/>
    </source>
</evidence>
<dbReference type="PANTHER" id="PTHR13266">
    <property type="entry name" value="PROTEASOME INHIBITOR"/>
    <property type="match status" value="1"/>
</dbReference>
<dbReference type="InterPro" id="IPR045128">
    <property type="entry name" value="PI31-like"/>
</dbReference>
<accession>A0A3P8VBS1</accession>
<reference evidence="13" key="3">
    <citation type="submission" date="2025-09" db="UniProtKB">
        <authorList>
            <consortium name="Ensembl"/>
        </authorList>
    </citation>
    <scope>IDENTIFICATION</scope>
</reference>
<keyword evidence="9" id="KW-0647">Proteasome</keyword>
<evidence type="ECO:0000256" key="8">
    <source>
        <dbReference type="ARBA" id="ARBA00022824"/>
    </source>
</evidence>
<evidence type="ECO:0000256" key="2">
    <source>
        <dbReference type="ARBA" id="ARBA00004496"/>
    </source>
</evidence>
<keyword evidence="5" id="KW-0488">Methylation</keyword>
<dbReference type="PANTHER" id="PTHR13266:SF1">
    <property type="entry name" value="PROTEASOME INHIBITOR PI31 SUBUNIT"/>
    <property type="match status" value="1"/>
</dbReference>
<evidence type="ECO:0000256" key="7">
    <source>
        <dbReference type="ARBA" id="ARBA00022553"/>
    </source>
</evidence>
<evidence type="ECO:0000313" key="13">
    <source>
        <dbReference type="Ensembl" id="ENSCSEP00000009900.1"/>
    </source>
</evidence>
<evidence type="ECO:0000256" key="4">
    <source>
        <dbReference type="ARBA" id="ARBA00015575"/>
    </source>
</evidence>
<evidence type="ECO:0000256" key="5">
    <source>
        <dbReference type="ARBA" id="ARBA00022481"/>
    </source>
</evidence>
<comment type="function">
    <text evidence="11">Plays an important role in control of proteasome function. Inhibits the hydrolysis of protein and peptide substrates by the 20S proteasome. Also inhibits the activation of the proteasome by the proteasome regulatory proteins PA700 and PA28.</text>
</comment>